<name>G7NC02_MACMU</name>
<sequence length="710" mass="77414">PHPQPSDSQCPCLPGHQDVGEPVGCVEWEHRSCKDGATWNQEGLCLTKAQWNDHCAHEVCATPGDARGHDPSLGLCLCWGQQSSGMCLERQRHILQLSCTDGIPQISVTEGMGSQAEQLLIVYMLLGKLLPRSLQGQRDPCLVLGLGFLGLTRPGGELLHSLGLPLRDPRCPDQDPGNVFPPFSLPSGHFYNTLEQFDWGHFRALAEESQLYEHSLSLFLQQFQHPGIYVFRLSSNRHRKMVCLCPSPGGVRTSEAAILPYVPYPTSPTTGSPPATHLPILQPRRTSPLGALMTDPITGIEVPVLAVTLHPQTRQWLTLGGTYCNPLTKTLAPLEMGGPMEDPVTGGVSPILGVGLDENTGLPAALGDILPGDSFVEPLSGKTVQLQGASRREGQTLPHMGLIPISIGAQAIDPWTGKPGPVIGAQMDPSARVVVPIVQVLKALPRGVRDPGLVCRGVYAAERQQRKSLQPQGKQMQRQQLPLVVVAAMWHFSLPFAADREEWEQEAQVVLGVRKFLQSLAQVAEKLRQAAHRLQGQEEETRLQQNVALRGNVIFRVATTLGPCPNNYFIPLCSDMIKLIILPYQTSLSLYPHTKVPQVIFPNGCNKPFPKLSCVVNISLLYRKAPEITLKVASHLPATEAQGSAFQGAFFYQSAENTLFIGRECLASVGSFVLLLIRCLAHIIAGEPHQDSDPAFLGSFYKVFITCTGH</sequence>
<feature type="non-terminal residue" evidence="2">
    <location>
        <position position="710"/>
    </location>
</feature>
<dbReference type="EMBL" id="CM001266">
    <property type="protein sequence ID" value="EHH23411.1"/>
    <property type="molecule type" value="Genomic_DNA"/>
</dbReference>
<dbReference type="Proteomes" id="UP000013456">
    <property type="component" value="Chromosome 14"/>
</dbReference>
<organism evidence="2">
    <name type="scientific">Macaca mulatta</name>
    <name type="common">Rhesus macaque</name>
    <dbReference type="NCBI Taxonomy" id="9544"/>
    <lineage>
        <taxon>Eukaryota</taxon>
        <taxon>Metazoa</taxon>
        <taxon>Chordata</taxon>
        <taxon>Craniata</taxon>
        <taxon>Vertebrata</taxon>
        <taxon>Euteleostomi</taxon>
        <taxon>Mammalia</taxon>
        <taxon>Eutheria</taxon>
        <taxon>Euarchontoglires</taxon>
        <taxon>Primates</taxon>
        <taxon>Haplorrhini</taxon>
        <taxon>Catarrhini</taxon>
        <taxon>Cercopithecidae</taxon>
        <taxon>Cercopithecinae</taxon>
        <taxon>Macaca</taxon>
    </lineage>
</organism>
<dbReference type="PANTHER" id="PTHR47236:SF5">
    <property type="entry name" value="GENE, 32742-RELATED"/>
    <property type="match status" value="1"/>
</dbReference>
<reference evidence="2" key="1">
    <citation type="journal article" date="2011" name="Nat. Biotechnol.">
        <title>Genome sequencing and comparison of two nonhuman primate animal models, the cynomolgus and Chinese rhesus macaques.</title>
        <authorList>
            <person name="Yan G."/>
            <person name="Zhang G."/>
            <person name="Fang X."/>
            <person name="Zhang Y."/>
            <person name="Li C."/>
            <person name="Ling F."/>
            <person name="Cooper D.N."/>
            <person name="Li Q."/>
            <person name="Li Y."/>
            <person name="van Gool A.J."/>
            <person name="Du H."/>
            <person name="Chen J."/>
            <person name="Chen R."/>
            <person name="Zhang P."/>
            <person name="Huang Z."/>
            <person name="Thompson J.R."/>
            <person name="Meng Y."/>
            <person name="Bai Y."/>
            <person name="Wang J."/>
            <person name="Zhuo M."/>
            <person name="Wang T."/>
            <person name="Huang Y."/>
            <person name="Wei L."/>
            <person name="Li J."/>
            <person name="Wang Z."/>
            <person name="Hu H."/>
            <person name="Yang P."/>
            <person name="Le L."/>
            <person name="Stenson P.D."/>
            <person name="Li B."/>
            <person name="Liu X."/>
            <person name="Ball E.V."/>
            <person name="An N."/>
            <person name="Huang Q."/>
            <person name="Zhang Y."/>
            <person name="Fan W."/>
            <person name="Zhang X."/>
            <person name="Li Y."/>
            <person name="Wang W."/>
            <person name="Katze M.G."/>
            <person name="Su B."/>
            <person name="Nielsen R."/>
            <person name="Yang H."/>
            <person name="Wang J."/>
            <person name="Wang X."/>
            <person name="Wang J."/>
        </authorList>
    </citation>
    <scope>NUCLEOTIDE SEQUENCE [LARGE SCALE GENOMIC DNA]</scope>
    <source>
        <strain evidence="2">CR-5</strain>
    </source>
</reference>
<dbReference type="AlphaFoldDB" id="G7NC02"/>
<evidence type="ECO:0000256" key="1">
    <source>
        <dbReference type="SAM" id="Coils"/>
    </source>
</evidence>
<accession>G7NC02</accession>
<protein>
    <submittedName>
        <fullName evidence="2">Uncharacterized protein</fullName>
    </submittedName>
</protein>
<keyword evidence="1" id="KW-0175">Coiled coil</keyword>
<dbReference type="PANTHER" id="PTHR47236">
    <property type="entry name" value="GENE, 32742-RELATED-RELATED"/>
    <property type="match status" value="1"/>
</dbReference>
<feature type="coiled-coil region" evidence="1">
    <location>
        <begin position="517"/>
        <end position="544"/>
    </location>
</feature>
<feature type="non-terminal residue" evidence="2">
    <location>
        <position position="1"/>
    </location>
</feature>
<evidence type="ECO:0000313" key="2">
    <source>
        <dbReference type="EMBL" id="EHH23411.1"/>
    </source>
</evidence>
<gene>
    <name evidence="2" type="ORF">EGK_06879</name>
</gene>
<proteinExistence type="predicted"/>